<dbReference type="GO" id="GO:0004364">
    <property type="term" value="F:glutathione transferase activity"/>
    <property type="evidence" value="ECO:0007669"/>
    <property type="project" value="TreeGrafter"/>
</dbReference>
<dbReference type="Pfam" id="PF13409">
    <property type="entry name" value="GST_N_2"/>
    <property type="match status" value="1"/>
</dbReference>
<sequence length="199" mass="22512">MCPRLLTVTCLLCVQVGLSAINILDKRSWGQKGVVLKYFDTGKYAARGGILRLWLRETGIPFSEETVPHDEWPALKAELKGTWENPTGELPMMTYQGKSFYGTNAIGRYLSRKVKARHFFTSYGQNAEDDFWVDVALEETHSMHNDWAKSLAGSNVRLFPRKTGFFGKVKRAVVGEGPGPAARRARIQYLKRDRKGRSI</sequence>
<dbReference type="InterPro" id="IPR050213">
    <property type="entry name" value="GST_superfamily"/>
</dbReference>
<dbReference type="Gene3D" id="1.20.1050.130">
    <property type="match status" value="1"/>
</dbReference>
<dbReference type="AlphaFoldDB" id="A0A0G4FDH3"/>
<feature type="chain" id="PRO_5005188445" description="GST N-terminal domain-containing protein" evidence="1">
    <location>
        <begin position="21"/>
        <end position="199"/>
    </location>
</feature>
<name>A0A0G4FDH3_9ALVE</name>
<dbReference type="GO" id="GO:0006749">
    <property type="term" value="P:glutathione metabolic process"/>
    <property type="evidence" value="ECO:0007669"/>
    <property type="project" value="TreeGrafter"/>
</dbReference>
<dbReference type="VEuPathDB" id="CryptoDB:Cvel_16323"/>
<dbReference type="PROSITE" id="PS50404">
    <property type="entry name" value="GST_NTER"/>
    <property type="match status" value="1"/>
</dbReference>
<gene>
    <name evidence="3" type="ORF">Cvel_16323</name>
</gene>
<evidence type="ECO:0000256" key="1">
    <source>
        <dbReference type="SAM" id="SignalP"/>
    </source>
</evidence>
<dbReference type="InterPro" id="IPR004045">
    <property type="entry name" value="Glutathione_S-Trfase_N"/>
</dbReference>
<dbReference type="InterPro" id="IPR036249">
    <property type="entry name" value="Thioredoxin-like_sf"/>
</dbReference>
<keyword evidence="1" id="KW-0732">Signal</keyword>
<feature type="domain" description="GST N-terminal" evidence="2">
    <location>
        <begin position="35"/>
        <end position="118"/>
    </location>
</feature>
<feature type="signal peptide" evidence="1">
    <location>
        <begin position="1"/>
        <end position="20"/>
    </location>
</feature>
<evidence type="ECO:0000259" key="2">
    <source>
        <dbReference type="PROSITE" id="PS50404"/>
    </source>
</evidence>
<proteinExistence type="predicted"/>
<protein>
    <recommendedName>
        <fullName evidence="2">GST N-terminal domain-containing protein</fullName>
    </recommendedName>
</protein>
<dbReference type="PANTHER" id="PTHR11571:SF150">
    <property type="entry name" value="GLUTATHIONE S-TRANSFERASE"/>
    <property type="match status" value="1"/>
</dbReference>
<dbReference type="PANTHER" id="PTHR11571">
    <property type="entry name" value="GLUTATHIONE S-TRANSFERASE"/>
    <property type="match status" value="1"/>
</dbReference>
<dbReference type="EMBL" id="CDMZ01000278">
    <property type="protein sequence ID" value="CEM10870.1"/>
    <property type="molecule type" value="Genomic_DNA"/>
</dbReference>
<reference evidence="3" key="1">
    <citation type="submission" date="2014-11" db="EMBL/GenBank/DDBJ databases">
        <authorList>
            <person name="Otto D Thomas"/>
            <person name="Naeem Raeece"/>
        </authorList>
    </citation>
    <scope>NUCLEOTIDE SEQUENCE</scope>
</reference>
<evidence type="ECO:0000313" key="3">
    <source>
        <dbReference type="EMBL" id="CEM10870.1"/>
    </source>
</evidence>
<dbReference type="PhylomeDB" id="A0A0G4FDH3"/>
<accession>A0A0G4FDH3</accession>
<dbReference type="SUPFAM" id="SSF52833">
    <property type="entry name" value="Thioredoxin-like"/>
    <property type="match status" value="1"/>
</dbReference>
<organism evidence="3">
    <name type="scientific">Chromera velia CCMP2878</name>
    <dbReference type="NCBI Taxonomy" id="1169474"/>
    <lineage>
        <taxon>Eukaryota</taxon>
        <taxon>Sar</taxon>
        <taxon>Alveolata</taxon>
        <taxon>Colpodellida</taxon>
        <taxon>Chromeraceae</taxon>
        <taxon>Chromera</taxon>
    </lineage>
</organism>